<dbReference type="Proteomes" id="UP001732700">
    <property type="component" value="Chromosome 7C"/>
</dbReference>
<proteinExistence type="predicted"/>
<protein>
    <submittedName>
        <fullName evidence="1">Uncharacterized protein</fullName>
    </submittedName>
</protein>
<reference evidence="1" key="2">
    <citation type="submission" date="2025-09" db="UniProtKB">
        <authorList>
            <consortium name="EnsemblPlants"/>
        </authorList>
    </citation>
    <scope>IDENTIFICATION</scope>
</reference>
<evidence type="ECO:0000313" key="1">
    <source>
        <dbReference type="EnsemblPlants" id="AVESA.00010b.r2.7CG0704080.1.CDS"/>
    </source>
</evidence>
<sequence>MEIAVGALSGLVDALPGKLAELLQQEYALLSGVRGDVTFFQAELSTMHAAVLRSEALDDPDVQTKNWIGQVRELAYDIEDWVDLFAHRVDAGSHDHDADAATSSRFSRWIRRGIDRLTTIPDRHVIATELQELRQRVVEVSEQRKRYSLGLQVNAAGSGSRHTSTVDPRIISLYADRASLVGLDGPRDEVADMVTGAGAGADGLKVVSIVGMAGSGKTTLAREVYGLVSSGFKCRASVSAGRSSDIAKVLSDMLSQVDSEYRRRGDTADLTQLIGKLRQHFSDKRYLVMIDDLWSVQTWGTIKYCFPENNLGSRIIITTRNEAVAKAGDQHVYRTHLLDEADAETLFSRVTFGSVGGCPPHLKDVSAQILRKCGGLPLAIVSVGAMLANKPHTRDEFARSGLEWQWQANPQLEGMQQIIKLGYSDLPAHLKACLLYLSIFPENHEIEIERLVRRWIAEGFIIEHRGSTSTEETARNYINDLIGRNLIRPTQLNHDATPRSCVLHPVMHKFIVSKSMEDNFVALVHAQQQDVPPGNGNGTVRRLSLLNSGNKPGQDVAQIDGAKVSRARSITVFAHTGGTPSLNELSVLRVLDLEGCEGPVCLDGLCKLLLLRYLNIKGTDVSQLPAQIGELKCLETLDVRSTKVKELPPSILSLENLTHLLAGNAKLPTGISKMKSLLTLSCSNVGKSAAANIVQELSGMASLRELELFCDVTQMQQVVFPSDGFRSLKKLSIRCSIRPSVAFVAGALPKVEVLELKFEKGLSEESSSGVSGIEHLSSLKHMLVEFSQDDAGAAVAVRKVTEMAHPNCQVITTVNVDRKSDK</sequence>
<reference evidence="1" key="1">
    <citation type="submission" date="2021-05" db="EMBL/GenBank/DDBJ databases">
        <authorList>
            <person name="Scholz U."/>
            <person name="Mascher M."/>
            <person name="Fiebig A."/>
        </authorList>
    </citation>
    <scope>NUCLEOTIDE SEQUENCE [LARGE SCALE GENOMIC DNA]</scope>
</reference>
<name>A0ACD6A9H3_AVESA</name>
<organism evidence="1 2">
    <name type="scientific">Avena sativa</name>
    <name type="common">Oat</name>
    <dbReference type="NCBI Taxonomy" id="4498"/>
    <lineage>
        <taxon>Eukaryota</taxon>
        <taxon>Viridiplantae</taxon>
        <taxon>Streptophyta</taxon>
        <taxon>Embryophyta</taxon>
        <taxon>Tracheophyta</taxon>
        <taxon>Spermatophyta</taxon>
        <taxon>Magnoliopsida</taxon>
        <taxon>Liliopsida</taxon>
        <taxon>Poales</taxon>
        <taxon>Poaceae</taxon>
        <taxon>BOP clade</taxon>
        <taxon>Pooideae</taxon>
        <taxon>Poodae</taxon>
        <taxon>Poeae</taxon>
        <taxon>Poeae Chloroplast Group 1 (Aveneae type)</taxon>
        <taxon>Aveninae</taxon>
        <taxon>Avena</taxon>
    </lineage>
</organism>
<accession>A0ACD6A9H3</accession>
<evidence type="ECO:0000313" key="2">
    <source>
        <dbReference type="Proteomes" id="UP001732700"/>
    </source>
</evidence>
<keyword evidence="2" id="KW-1185">Reference proteome</keyword>
<dbReference type="EnsemblPlants" id="AVESA.00010b.r2.7CG0704080.1">
    <property type="protein sequence ID" value="AVESA.00010b.r2.7CG0704080.1.CDS"/>
    <property type="gene ID" value="AVESA.00010b.r2.7CG0704080"/>
</dbReference>